<name>A0A841RFR0_9SPIO</name>
<accession>A0A841RFR0</accession>
<dbReference type="AlphaFoldDB" id="A0A841RFR0"/>
<comment type="caution">
    <text evidence="1">The sequence shown here is derived from an EMBL/GenBank/DDBJ whole genome shotgun (WGS) entry which is preliminary data.</text>
</comment>
<dbReference type="EMBL" id="JACHGJ010000005">
    <property type="protein sequence ID" value="MBB6481192.1"/>
    <property type="molecule type" value="Genomic_DNA"/>
</dbReference>
<keyword evidence="1" id="KW-0489">Methyltransferase</keyword>
<dbReference type="GO" id="GO:0008168">
    <property type="term" value="F:methyltransferase activity"/>
    <property type="evidence" value="ECO:0007669"/>
    <property type="project" value="UniProtKB-KW"/>
</dbReference>
<dbReference type="InterPro" id="IPR029063">
    <property type="entry name" value="SAM-dependent_MTases_sf"/>
</dbReference>
<keyword evidence="1" id="KW-0808">Transferase</keyword>
<dbReference type="RefSeq" id="WP_184747433.1">
    <property type="nucleotide sequence ID" value="NZ_JACHGJ010000005.1"/>
</dbReference>
<protein>
    <submittedName>
        <fullName evidence="1">SAM-dependent methyltransferase</fullName>
    </submittedName>
</protein>
<dbReference type="Gene3D" id="3.40.50.150">
    <property type="entry name" value="Vaccinia Virus protein VP39"/>
    <property type="match status" value="1"/>
</dbReference>
<organism evidence="1 2">
    <name type="scientific">Spirochaeta isovalerica</name>
    <dbReference type="NCBI Taxonomy" id="150"/>
    <lineage>
        <taxon>Bacteria</taxon>
        <taxon>Pseudomonadati</taxon>
        <taxon>Spirochaetota</taxon>
        <taxon>Spirochaetia</taxon>
        <taxon>Spirochaetales</taxon>
        <taxon>Spirochaetaceae</taxon>
        <taxon>Spirochaeta</taxon>
    </lineage>
</organism>
<reference evidence="1 2" key="1">
    <citation type="submission" date="2020-08" db="EMBL/GenBank/DDBJ databases">
        <title>Genomic Encyclopedia of Type Strains, Phase IV (KMG-IV): sequencing the most valuable type-strain genomes for metagenomic binning, comparative biology and taxonomic classification.</title>
        <authorList>
            <person name="Goeker M."/>
        </authorList>
    </citation>
    <scope>NUCLEOTIDE SEQUENCE [LARGE SCALE GENOMIC DNA]</scope>
    <source>
        <strain evidence="1 2">DSM 2461</strain>
    </source>
</reference>
<dbReference type="GO" id="GO:0032259">
    <property type="term" value="P:methylation"/>
    <property type="evidence" value="ECO:0007669"/>
    <property type="project" value="UniProtKB-KW"/>
</dbReference>
<sequence length="507" mass="58733">MYILIPGRHHVVTNFQFQYLYRFIHTQMEAEQDRRGRALPVSEIEGIIFAVTSANHEGTRRNPLSYAHRAMAIQEFSHDLTVPVYCYPITDIGFRSDFASYTIKSILHQADDFFDLSPENCIVACSTDVGDLYEELGYSVFGAERNVAANPWELIERIAAIPHWSSDRIILDEIHPASYRILKQYNLGGRIQFLFSDPIASDDGDITDTRDYASYVRQMDENTHIKWKDVASFVQPGRIGDIGCATGSWLRHATEEPRLNESDFYGVELTRQLHDICIQRKNNGEFANPNIWFARKNAVTGLVFTPGSMNTIHSSSLTHEIESYGSHEELLRFIKNRFDELKPGGIWINRDVVGPEEKDRIVLMKLNRTDHSGDSSLTELSTYERFFRFAMDFRKEEGYSLSWDEVPVGDEDYIKLRYEDAAEFLLTKDYTDNWESEMHERFCFWSYSQWIGALKGAGFEIDSRSKVFTNPWIAENRFKGKVELYREDHEPMDYPPTNFIAVARKPM</sequence>
<keyword evidence="2" id="KW-1185">Reference proteome</keyword>
<gene>
    <name evidence="1" type="ORF">HNR50_002865</name>
</gene>
<dbReference type="Proteomes" id="UP000587760">
    <property type="component" value="Unassembled WGS sequence"/>
</dbReference>
<evidence type="ECO:0000313" key="1">
    <source>
        <dbReference type="EMBL" id="MBB6481192.1"/>
    </source>
</evidence>
<dbReference type="SUPFAM" id="SSF53335">
    <property type="entry name" value="S-adenosyl-L-methionine-dependent methyltransferases"/>
    <property type="match status" value="1"/>
</dbReference>
<proteinExistence type="predicted"/>
<evidence type="ECO:0000313" key="2">
    <source>
        <dbReference type="Proteomes" id="UP000587760"/>
    </source>
</evidence>